<gene>
    <name evidence="8" type="ORF">SAMN05421858_3294</name>
</gene>
<dbReference type="Gene3D" id="3.40.50.1000">
    <property type="entry name" value="HAD superfamily/HAD-like"/>
    <property type="match status" value="1"/>
</dbReference>
<dbReference type="InterPro" id="IPR036412">
    <property type="entry name" value="HAD-like_sf"/>
</dbReference>
<organism evidence="8 9">
    <name type="scientific">Haladaptatus litoreus</name>
    <dbReference type="NCBI Taxonomy" id="553468"/>
    <lineage>
        <taxon>Archaea</taxon>
        <taxon>Methanobacteriati</taxon>
        <taxon>Methanobacteriota</taxon>
        <taxon>Stenosarchaea group</taxon>
        <taxon>Halobacteria</taxon>
        <taxon>Halobacteriales</taxon>
        <taxon>Haladaptataceae</taxon>
        <taxon>Haladaptatus</taxon>
    </lineage>
</organism>
<evidence type="ECO:0000256" key="7">
    <source>
        <dbReference type="SAM" id="Phobius"/>
    </source>
</evidence>
<evidence type="ECO:0000256" key="2">
    <source>
        <dbReference type="ARBA" id="ARBA00006024"/>
    </source>
</evidence>
<dbReference type="Proteomes" id="UP000186914">
    <property type="component" value="Unassembled WGS sequence"/>
</dbReference>
<dbReference type="InterPro" id="IPR051014">
    <property type="entry name" value="Cation_Transport_ATPase_IB"/>
</dbReference>
<dbReference type="PRINTS" id="PR00119">
    <property type="entry name" value="CATATPASE"/>
</dbReference>
<dbReference type="SUPFAM" id="SSF56784">
    <property type="entry name" value="HAD-like"/>
    <property type="match status" value="1"/>
</dbReference>
<proteinExistence type="inferred from homology"/>
<dbReference type="GO" id="GO:0005524">
    <property type="term" value="F:ATP binding"/>
    <property type="evidence" value="ECO:0007669"/>
    <property type="project" value="InterPro"/>
</dbReference>
<evidence type="ECO:0000256" key="6">
    <source>
        <dbReference type="ARBA" id="ARBA00023136"/>
    </source>
</evidence>
<sequence length="368" mass="38639">MSRGFTSAAKNGVLIKSGPDLEAMGDVDTVAFDKTGTLTKGELTVTDVIPLEGTSRKEVLRTAQSLEARSEHPITAAISDAGTAEGITERSISNFESLTGKGVTGTIDGEQYYIGKPELFENLGFDLGHVHVATDSGVAIATAECDHGQYLDLMEETIPGLQNDGKTVVFVGSGDRLLGLIAVADEVRPGARETVEQLHEHGIERVVMLTGDNEGTARAIAEQIDVDDYRVELLPDEKVQVVEELIEQSSGVAMVGDGINDAPALATSTVGIAMGAAGTDTALETADIALLSDDLTKLPYLAGLSQTATSVIRQNIWASLGIKTLLAIGVPFGLVNVIVAVVVGDMGMSIGVTANAMRLSRLKPSRFF</sequence>
<comment type="similarity">
    <text evidence="2">Belongs to the cation transport ATPase (P-type) (TC 3.A.3) family. Type IB subfamily.</text>
</comment>
<evidence type="ECO:0000256" key="5">
    <source>
        <dbReference type="ARBA" id="ARBA00022989"/>
    </source>
</evidence>
<evidence type="ECO:0000256" key="1">
    <source>
        <dbReference type="ARBA" id="ARBA00004370"/>
    </source>
</evidence>
<dbReference type="GO" id="GO:0016020">
    <property type="term" value="C:membrane"/>
    <property type="evidence" value="ECO:0007669"/>
    <property type="project" value="UniProtKB-SubCell"/>
</dbReference>
<evidence type="ECO:0000256" key="4">
    <source>
        <dbReference type="ARBA" id="ARBA00022967"/>
    </source>
</evidence>
<dbReference type="InterPro" id="IPR044492">
    <property type="entry name" value="P_typ_ATPase_HD_dom"/>
</dbReference>
<dbReference type="PROSITE" id="PS00154">
    <property type="entry name" value="ATPASE_E1_E2"/>
    <property type="match status" value="1"/>
</dbReference>
<name>A0A1N7CWD9_9EURY</name>
<dbReference type="GO" id="GO:0016887">
    <property type="term" value="F:ATP hydrolysis activity"/>
    <property type="evidence" value="ECO:0007669"/>
    <property type="project" value="InterPro"/>
</dbReference>
<dbReference type="SFLD" id="SFLDS00003">
    <property type="entry name" value="Haloacid_Dehalogenase"/>
    <property type="match status" value="1"/>
</dbReference>
<dbReference type="NCBIfam" id="TIGR01494">
    <property type="entry name" value="ATPase_P-type"/>
    <property type="match status" value="1"/>
</dbReference>
<dbReference type="InterPro" id="IPR001757">
    <property type="entry name" value="P_typ_ATPase"/>
</dbReference>
<dbReference type="SFLD" id="SFLDF00027">
    <property type="entry name" value="p-type_atpase"/>
    <property type="match status" value="1"/>
</dbReference>
<keyword evidence="6 7" id="KW-0472">Membrane</keyword>
<dbReference type="Pfam" id="PF00702">
    <property type="entry name" value="Hydrolase"/>
    <property type="match status" value="1"/>
</dbReference>
<dbReference type="GO" id="GO:0022857">
    <property type="term" value="F:transmembrane transporter activity"/>
    <property type="evidence" value="ECO:0007669"/>
    <property type="project" value="TreeGrafter"/>
</dbReference>
<evidence type="ECO:0000313" key="9">
    <source>
        <dbReference type="Proteomes" id="UP000186914"/>
    </source>
</evidence>
<dbReference type="InterPro" id="IPR023299">
    <property type="entry name" value="ATPase_P-typ_cyto_dom_N"/>
</dbReference>
<dbReference type="InterPro" id="IPR018303">
    <property type="entry name" value="ATPase_P-typ_P_site"/>
</dbReference>
<protein>
    <submittedName>
        <fullName evidence="8">Cd2+/Zn2+-exporting ATPase</fullName>
    </submittedName>
</protein>
<keyword evidence="3 7" id="KW-0812">Transmembrane</keyword>
<dbReference type="AlphaFoldDB" id="A0A1N7CWD9"/>
<dbReference type="PANTHER" id="PTHR48085">
    <property type="entry name" value="CADMIUM/ZINC-TRANSPORTING ATPASE HMA2-RELATED"/>
    <property type="match status" value="1"/>
</dbReference>
<dbReference type="InterPro" id="IPR023214">
    <property type="entry name" value="HAD_sf"/>
</dbReference>
<evidence type="ECO:0000313" key="8">
    <source>
        <dbReference type="EMBL" id="SIR67784.1"/>
    </source>
</evidence>
<dbReference type="PANTHER" id="PTHR48085:SF5">
    <property type="entry name" value="CADMIUM_ZINC-TRANSPORTING ATPASE HMA4-RELATED"/>
    <property type="match status" value="1"/>
</dbReference>
<dbReference type="SFLD" id="SFLDG00002">
    <property type="entry name" value="C1.7:_P-type_atpase_like"/>
    <property type="match status" value="1"/>
</dbReference>
<feature type="transmembrane region" description="Helical" evidence="7">
    <location>
        <begin position="332"/>
        <end position="357"/>
    </location>
</feature>
<dbReference type="EMBL" id="FTNO01000003">
    <property type="protein sequence ID" value="SIR67784.1"/>
    <property type="molecule type" value="Genomic_DNA"/>
</dbReference>
<reference evidence="9" key="1">
    <citation type="submission" date="2017-01" db="EMBL/GenBank/DDBJ databases">
        <authorList>
            <person name="Varghese N."/>
            <person name="Submissions S."/>
        </authorList>
    </citation>
    <scope>NUCLEOTIDE SEQUENCE [LARGE SCALE GENOMIC DNA]</scope>
    <source>
        <strain evidence="9">CGMCC 1.7737</strain>
    </source>
</reference>
<accession>A0A1N7CWD9</accession>
<keyword evidence="5 7" id="KW-1133">Transmembrane helix</keyword>
<keyword evidence="9" id="KW-1185">Reference proteome</keyword>
<dbReference type="Gene3D" id="3.40.1110.10">
    <property type="entry name" value="Calcium-transporting ATPase, cytoplasmic domain N"/>
    <property type="match status" value="1"/>
</dbReference>
<comment type="subcellular location">
    <subcellularLocation>
        <location evidence="1">Membrane</location>
    </subcellularLocation>
</comment>
<evidence type="ECO:0000256" key="3">
    <source>
        <dbReference type="ARBA" id="ARBA00022692"/>
    </source>
</evidence>
<keyword evidence="4" id="KW-1278">Translocase</keyword>